<reference evidence="1 2" key="1">
    <citation type="journal article" date="2016" name="Mol. Biol. Evol.">
        <title>Comparative Genomics of Early-Diverging Mushroom-Forming Fungi Provides Insights into the Origins of Lignocellulose Decay Capabilities.</title>
        <authorList>
            <person name="Nagy L.G."/>
            <person name="Riley R."/>
            <person name="Tritt A."/>
            <person name="Adam C."/>
            <person name="Daum C."/>
            <person name="Floudas D."/>
            <person name="Sun H."/>
            <person name="Yadav J.S."/>
            <person name="Pangilinan J."/>
            <person name="Larsson K.H."/>
            <person name="Matsuura K."/>
            <person name="Barry K."/>
            <person name="Labutti K."/>
            <person name="Kuo R."/>
            <person name="Ohm R.A."/>
            <person name="Bhattacharya S.S."/>
            <person name="Shirouzu T."/>
            <person name="Yoshinaga Y."/>
            <person name="Martin F.M."/>
            <person name="Grigoriev I.V."/>
            <person name="Hibbett D.S."/>
        </authorList>
    </citation>
    <scope>NUCLEOTIDE SEQUENCE [LARGE SCALE GENOMIC DNA]</scope>
    <source>
        <strain evidence="1 2">CBS 109695</strain>
    </source>
</reference>
<accession>A0A166XFI4</accession>
<dbReference type="Proteomes" id="UP000076532">
    <property type="component" value="Unassembled WGS sequence"/>
</dbReference>
<keyword evidence="2" id="KW-1185">Reference proteome</keyword>
<organism evidence="1 2">
    <name type="scientific">Athelia psychrophila</name>
    <dbReference type="NCBI Taxonomy" id="1759441"/>
    <lineage>
        <taxon>Eukaryota</taxon>
        <taxon>Fungi</taxon>
        <taxon>Dikarya</taxon>
        <taxon>Basidiomycota</taxon>
        <taxon>Agaricomycotina</taxon>
        <taxon>Agaricomycetes</taxon>
        <taxon>Agaricomycetidae</taxon>
        <taxon>Atheliales</taxon>
        <taxon>Atheliaceae</taxon>
        <taxon>Athelia</taxon>
    </lineage>
</organism>
<sequence length="183" mass="20843">MLGRQWWMVVVGTRQLLRHIYNYREAAANRQLAASEEDVKWTDTHKPNANHKAVETFAAVEHTIKHEIKVSRRDWDKHEPKMWSRVQGITDEELVAFNVAGGDLVLIRNGATSYGTILLGKIKIPAVEDAYVHVRILKGEVDGKDDIKFHSIFTNEGNKDVDGHPTTWQAVQTLATPLDFFNE</sequence>
<evidence type="ECO:0000313" key="2">
    <source>
        <dbReference type="Proteomes" id="UP000076532"/>
    </source>
</evidence>
<proteinExistence type="predicted"/>
<dbReference type="EMBL" id="KV417480">
    <property type="protein sequence ID" value="KZP34732.1"/>
    <property type="molecule type" value="Genomic_DNA"/>
</dbReference>
<dbReference type="AlphaFoldDB" id="A0A166XFI4"/>
<protein>
    <submittedName>
        <fullName evidence="1">Uncharacterized protein</fullName>
    </submittedName>
</protein>
<name>A0A166XFI4_9AGAM</name>
<dbReference type="OrthoDB" id="3344950at2759"/>
<evidence type="ECO:0000313" key="1">
    <source>
        <dbReference type="EMBL" id="KZP34732.1"/>
    </source>
</evidence>
<gene>
    <name evidence="1" type="ORF">FIBSPDRAFT_1035708</name>
</gene>